<dbReference type="AlphaFoldDB" id="A0A6L3W0Y7"/>
<organism evidence="3 4">
    <name type="scientific">Actinomadura montaniterrae</name>
    <dbReference type="NCBI Taxonomy" id="1803903"/>
    <lineage>
        <taxon>Bacteria</taxon>
        <taxon>Bacillati</taxon>
        <taxon>Actinomycetota</taxon>
        <taxon>Actinomycetes</taxon>
        <taxon>Streptosporangiales</taxon>
        <taxon>Thermomonosporaceae</taxon>
        <taxon>Actinomadura</taxon>
    </lineage>
</organism>
<comment type="caution">
    <text evidence="3">The sequence shown here is derived from an EMBL/GenBank/DDBJ whole genome shotgun (WGS) entry which is preliminary data.</text>
</comment>
<feature type="domain" description="Pyrrolo-quinoline quinone repeat" evidence="2">
    <location>
        <begin position="93"/>
        <end position="331"/>
    </location>
</feature>
<evidence type="ECO:0000313" key="3">
    <source>
        <dbReference type="EMBL" id="KAB2385919.1"/>
    </source>
</evidence>
<keyword evidence="1" id="KW-1133">Transmembrane helix</keyword>
<dbReference type="Proteomes" id="UP000483004">
    <property type="component" value="Unassembled WGS sequence"/>
</dbReference>
<evidence type="ECO:0000256" key="1">
    <source>
        <dbReference type="SAM" id="Phobius"/>
    </source>
</evidence>
<dbReference type="InterPro" id="IPR002372">
    <property type="entry name" value="PQQ_rpt_dom"/>
</dbReference>
<gene>
    <name evidence="3" type="ORF">F9B16_08950</name>
</gene>
<evidence type="ECO:0000313" key="4">
    <source>
        <dbReference type="Proteomes" id="UP000483004"/>
    </source>
</evidence>
<name>A0A6L3W0Y7_9ACTN</name>
<keyword evidence="1" id="KW-0472">Membrane</keyword>
<dbReference type="SUPFAM" id="SSF50998">
    <property type="entry name" value="Quinoprotein alcohol dehydrogenase-like"/>
    <property type="match status" value="1"/>
</dbReference>
<dbReference type="Gene3D" id="2.130.10.10">
    <property type="entry name" value="YVTN repeat-like/Quinoprotein amine dehydrogenase"/>
    <property type="match status" value="2"/>
</dbReference>
<feature type="transmembrane region" description="Helical" evidence="1">
    <location>
        <begin position="20"/>
        <end position="38"/>
    </location>
</feature>
<dbReference type="Pfam" id="PF13360">
    <property type="entry name" value="PQQ_2"/>
    <property type="match status" value="1"/>
</dbReference>
<proteinExistence type="predicted"/>
<dbReference type="InterPro" id="IPR011047">
    <property type="entry name" value="Quinoprotein_ADH-like_sf"/>
</dbReference>
<reference evidence="3 4" key="1">
    <citation type="submission" date="2019-09" db="EMBL/GenBank/DDBJ databases">
        <title>Actinomadura physcomitrii sp. nov., a novel actinomycete isolated from moss [Physcomitrium sphaericum (Ludw) Fuernr].</title>
        <authorList>
            <person name="Liu C."/>
            <person name="Zhuang X."/>
        </authorList>
    </citation>
    <scope>NUCLEOTIDE SEQUENCE [LARGE SCALE GENOMIC DNA]</scope>
    <source>
        <strain evidence="3 4">CYP1-1B</strain>
    </source>
</reference>
<protein>
    <submittedName>
        <fullName evidence="3">PQQ-binding-like beta-propeller repeat protein</fullName>
    </submittedName>
</protein>
<dbReference type="EMBL" id="WBMR01000017">
    <property type="protein sequence ID" value="KAB2385919.1"/>
    <property type="molecule type" value="Genomic_DNA"/>
</dbReference>
<keyword evidence="1" id="KW-0812">Transmembrane</keyword>
<sequence>MSGGGGRLGAALGWLRRPWAIGAFVLVLVGAGAAGLLMQRPDDGMRGPFGPPPDDLTYWEPVTSARPVATFPATGAFIVEGVAISTGPNGPGGGVHAVRITTGREYWHYDRPAEPIAVVLERTVVARSSDDPRSLVLINAESGRLLRSFTVPGIGAIEHAFDFGPALVVYGREGVAGLSLNGELQWSKRLPADLSCDPSPHSPALLDDKDDAFAFVCGDGAHVIGFNIRHGWRWTTDLAHLSSSGGRSGEIRSAGCCISGKFAVLIRDHSDAPAPVLVLDSATGRVEKRIHTPVVSSFGFTTDGRQVGLCPLPRGGQSVCLNDFKSGRNLWSTRVPDGLRVAEDLPLPAHTTVFWADTSTPRDDLPQYVYVLARSATGSNARILVIDLTSGFPTGHWQLGQERDGIRFTGIDIANSSHSTLAIHASTSAARPMTYLYADDTHTGNEPKAFTKLLANPRQLFVR</sequence>
<evidence type="ECO:0000259" key="2">
    <source>
        <dbReference type="Pfam" id="PF13360"/>
    </source>
</evidence>
<dbReference type="InterPro" id="IPR015943">
    <property type="entry name" value="WD40/YVTN_repeat-like_dom_sf"/>
</dbReference>
<accession>A0A6L3W0Y7</accession>
<dbReference type="RefSeq" id="WP_151539530.1">
    <property type="nucleotide sequence ID" value="NZ_WBMR01000017.1"/>
</dbReference>
<keyword evidence="4" id="KW-1185">Reference proteome</keyword>